<dbReference type="PANTHER" id="PTHR43084">
    <property type="entry name" value="PERSULFIDE DIOXYGENASE ETHE1"/>
    <property type="match status" value="1"/>
</dbReference>
<dbReference type="InterPro" id="IPR036873">
    <property type="entry name" value="Rhodanese-like_dom_sf"/>
</dbReference>
<dbReference type="CDD" id="cd00158">
    <property type="entry name" value="RHOD"/>
    <property type="match status" value="2"/>
</dbReference>
<dbReference type="Gene3D" id="3.60.15.10">
    <property type="entry name" value="Ribonuclease Z/Hydroxyacylglutathione hydrolase-like"/>
    <property type="match status" value="1"/>
</dbReference>
<dbReference type="InterPro" id="IPR036866">
    <property type="entry name" value="RibonucZ/Hydroxyglut_hydro"/>
</dbReference>
<dbReference type="EMBL" id="CP001798">
    <property type="protein sequence ID" value="ADE15972.1"/>
    <property type="molecule type" value="Genomic_DNA"/>
</dbReference>
<dbReference type="PROSITE" id="PS50206">
    <property type="entry name" value="RHODANESE_3"/>
    <property type="match status" value="2"/>
</dbReference>
<name>D5BYI4_NITHN</name>
<dbReference type="SMART" id="SM00849">
    <property type="entry name" value="Lactamase_B"/>
    <property type="match status" value="1"/>
</dbReference>
<reference evidence="4" key="1">
    <citation type="submission" date="2010-04" db="EMBL/GenBank/DDBJ databases">
        <title>Complete genome sequence of Nitrosococcus halophilus Nc4, a salt-adapted, aerobic obligate ammonia-oxidizing sulfur purple bacterium.</title>
        <authorList>
            <consortium name="US DOE Joint Genome Institute"/>
            <person name="Campbell M.A."/>
            <person name="Malfatti S.A."/>
            <person name="Chain P.S.G."/>
            <person name="Heidelberg J.F."/>
            <person name="Ward B.B."/>
            <person name="Klotz M.G."/>
        </authorList>
    </citation>
    <scope>NUCLEOTIDE SEQUENCE [LARGE SCALE GENOMIC DNA]</scope>
    <source>
        <strain evidence="4">Nc4</strain>
    </source>
</reference>
<accession>D5BYI4</accession>
<dbReference type="OrthoDB" id="9784009at2"/>
<dbReference type="RefSeq" id="WP_013033824.1">
    <property type="nucleotide sequence ID" value="NC_013960.1"/>
</dbReference>
<gene>
    <name evidence="3" type="ordered locus">Nhal_2910</name>
</gene>
<proteinExistence type="predicted"/>
<dbReference type="Proteomes" id="UP000001844">
    <property type="component" value="Chromosome"/>
</dbReference>
<dbReference type="eggNOG" id="COG0491">
    <property type="taxonomic scope" value="Bacteria"/>
</dbReference>
<dbReference type="GO" id="GO:0070813">
    <property type="term" value="P:hydrogen sulfide metabolic process"/>
    <property type="evidence" value="ECO:0007669"/>
    <property type="project" value="TreeGrafter"/>
</dbReference>
<feature type="domain" description="Rhodanese" evidence="2">
    <location>
        <begin position="271"/>
        <end position="360"/>
    </location>
</feature>
<evidence type="ECO:0000256" key="1">
    <source>
        <dbReference type="ARBA" id="ARBA00022723"/>
    </source>
</evidence>
<dbReference type="Pfam" id="PF00753">
    <property type="entry name" value="Lactamase_B"/>
    <property type="match status" value="1"/>
</dbReference>
<dbReference type="Pfam" id="PF00581">
    <property type="entry name" value="Rhodanese"/>
    <property type="match status" value="2"/>
</dbReference>
<dbReference type="SUPFAM" id="SSF52821">
    <property type="entry name" value="Rhodanese/Cell cycle control phosphatase"/>
    <property type="match status" value="2"/>
</dbReference>
<dbReference type="GO" id="GO:0050313">
    <property type="term" value="F:sulfur dioxygenase activity"/>
    <property type="evidence" value="ECO:0007669"/>
    <property type="project" value="InterPro"/>
</dbReference>
<dbReference type="Gene3D" id="3.40.250.10">
    <property type="entry name" value="Rhodanese-like domain"/>
    <property type="match status" value="2"/>
</dbReference>
<dbReference type="InterPro" id="IPR001763">
    <property type="entry name" value="Rhodanese-like_dom"/>
</dbReference>
<dbReference type="SUPFAM" id="SSF56281">
    <property type="entry name" value="Metallo-hydrolase/oxidoreductase"/>
    <property type="match status" value="1"/>
</dbReference>
<protein>
    <submittedName>
        <fullName evidence="3">Beta-lactamase domain protein</fullName>
    </submittedName>
</protein>
<dbReference type="KEGG" id="nhl:Nhal_2910"/>
<dbReference type="STRING" id="472759.Nhal_2910"/>
<sequence>MYFKQFYLGCLAHASYLIGDEQTKTAIIVDPQRDIDQYLQESQEQGFTIRHVFLTHFHADFIAGHIELRDQTGAKIYLGARADADYEFTPVKDGEILDFGKVRIKIFETPGHTPEGISLVVYDLEKDPAIPYGVLTGDTLFIGDVGRPDLLASFGVTAEELAADLYDSLHNKLLQLPDKTLVYPAHGAGSMCGRNLSTDTVSTLGVQRQYNYALQPMSQEDFIKLVTSNQPEAPQYFSYDAILNRKERPTLEEALETEIQPLSLEEVLKQKDTGAQLLDVRDAADFAGSHLADSLNIGLGGSFATWAGTLLDRTQPIIIIAEPGREREAAMRLGRIGFDSVAGYLKGGMQALDKHPDLVRRTERITAPTLSEKLSAATPPLVLDVRTEKEWKESRIGESLNIPLNKLEEQIDKIPQDKEIVVHCGSGYRSSIAASLMQKHGIANLLDLVGGFGAWKKCCPDKITT</sequence>
<dbReference type="InterPro" id="IPR044528">
    <property type="entry name" value="POD-like_MBL-fold"/>
</dbReference>
<feature type="domain" description="Rhodanese" evidence="2">
    <location>
        <begin position="376"/>
        <end position="464"/>
    </location>
</feature>
<organism evidence="3 4">
    <name type="scientific">Nitrosococcus halophilus (strain Nc4)</name>
    <dbReference type="NCBI Taxonomy" id="472759"/>
    <lineage>
        <taxon>Bacteria</taxon>
        <taxon>Pseudomonadati</taxon>
        <taxon>Pseudomonadota</taxon>
        <taxon>Gammaproteobacteria</taxon>
        <taxon>Chromatiales</taxon>
        <taxon>Chromatiaceae</taxon>
        <taxon>Nitrosococcus</taxon>
    </lineage>
</organism>
<keyword evidence="1" id="KW-0479">Metal-binding</keyword>
<dbReference type="FunFam" id="3.60.15.10:FF:000030">
    <property type="entry name" value="Metallo-beta-lactamase family protein"/>
    <property type="match status" value="1"/>
</dbReference>
<dbReference type="InterPro" id="IPR051682">
    <property type="entry name" value="Mito_Persulfide_Diox"/>
</dbReference>
<evidence type="ECO:0000313" key="4">
    <source>
        <dbReference type="Proteomes" id="UP000001844"/>
    </source>
</evidence>
<dbReference type="GO" id="GO:0006749">
    <property type="term" value="P:glutathione metabolic process"/>
    <property type="evidence" value="ECO:0007669"/>
    <property type="project" value="InterPro"/>
</dbReference>
<dbReference type="eggNOG" id="COG0607">
    <property type="taxonomic scope" value="Bacteria"/>
</dbReference>
<dbReference type="GO" id="GO:0046872">
    <property type="term" value="F:metal ion binding"/>
    <property type="evidence" value="ECO:0007669"/>
    <property type="project" value="UniProtKB-KW"/>
</dbReference>
<dbReference type="SMART" id="SM00450">
    <property type="entry name" value="RHOD"/>
    <property type="match status" value="2"/>
</dbReference>
<evidence type="ECO:0000313" key="3">
    <source>
        <dbReference type="EMBL" id="ADE15972.1"/>
    </source>
</evidence>
<dbReference type="InterPro" id="IPR001279">
    <property type="entry name" value="Metallo-B-lactamas"/>
</dbReference>
<dbReference type="CDD" id="cd07724">
    <property type="entry name" value="POD-like_MBL-fold"/>
    <property type="match status" value="1"/>
</dbReference>
<keyword evidence="4" id="KW-1185">Reference proteome</keyword>
<evidence type="ECO:0000259" key="2">
    <source>
        <dbReference type="PROSITE" id="PS50206"/>
    </source>
</evidence>
<dbReference type="PANTHER" id="PTHR43084:SF1">
    <property type="entry name" value="PERSULFIDE DIOXYGENASE ETHE1, MITOCHONDRIAL"/>
    <property type="match status" value="1"/>
</dbReference>
<dbReference type="AlphaFoldDB" id="D5BYI4"/>
<dbReference type="HOGENOM" id="CLU_030571_7_1_6"/>